<dbReference type="InterPro" id="IPR010201">
    <property type="entry name" value="HflK"/>
</dbReference>
<dbReference type="Pfam" id="PF01145">
    <property type="entry name" value="Band_7"/>
    <property type="match status" value="1"/>
</dbReference>
<keyword evidence="5 6" id="KW-0472">Membrane</keyword>
<keyword evidence="9" id="KW-0645">Protease</keyword>
<dbReference type="AlphaFoldDB" id="A0A0N0GND2"/>
<evidence type="ECO:0000259" key="8">
    <source>
        <dbReference type="SMART" id="SM00244"/>
    </source>
</evidence>
<dbReference type="InterPro" id="IPR001107">
    <property type="entry name" value="Band_7"/>
</dbReference>
<dbReference type="GO" id="GO:0008233">
    <property type="term" value="F:peptidase activity"/>
    <property type="evidence" value="ECO:0007669"/>
    <property type="project" value="UniProtKB-KW"/>
</dbReference>
<dbReference type="SMART" id="SM00244">
    <property type="entry name" value="PHB"/>
    <property type="match status" value="1"/>
</dbReference>
<evidence type="ECO:0000256" key="5">
    <source>
        <dbReference type="ARBA" id="ARBA00023136"/>
    </source>
</evidence>
<evidence type="ECO:0000256" key="3">
    <source>
        <dbReference type="ARBA" id="ARBA00022692"/>
    </source>
</evidence>
<evidence type="ECO:0000256" key="6">
    <source>
        <dbReference type="RuleBase" id="RU364113"/>
    </source>
</evidence>
<dbReference type="SUPFAM" id="SSF117892">
    <property type="entry name" value="Band 7/SPFH domain"/>
    <property type="match status" value="1"/>
</dbReference>
<evidence type="ECO:0000256" key="4">
    <source>
        <dbReference type="ARBA" id="ARBA00022989"/>
    </source>
</evidence>
<keyword evidence="4 6" id="KW-1133">Transmembrane helix</keyword>
<evidence type="ECO:0000256" key="7">
    <source>
        <dbReference type="SAM" id="MobiDB-lite"/>
    </source>
</evidence>
<keyword evidence="10" id="KW-1185">Reference proteome</keyword>
<evidence type="ECO:0000313" key="9">
    <source>
        <dbReference type="EMBL" id="KPC52672.1"/>
    </source>
</evidence>
<feature type="transmembrane region" description="Helical" evidence="6">
    <location>
        <begin position="57"/>
        <end position="77"/>
    </location>
</feature>
<dbReference type="InterPro" id="IPR036013">
    <property type="entry name" value="Band_7/SPFH_dom_sf"/>
</dbReference>
<feature type="region of interest" description="Disordered" evidence="7">
    <location>
        <begin position="30"/>
        <end position="51"/>
    </location>
</feature>
<comment type="similarity">
    <text evidence="2 6">Belongs to the band 7/mec-2 family. HflK subfamily.</text>
</comment>
<evidence type="ECO:0000256" key="2">
    <source>
        <dbReference type="ARBA" id="ARBA00006971"/>
    </source>
</evidence>
<name>A0A0N0GND2_9NEIS</name>
<dbReference type="PATRIC" id="fig|857265.3.peg.2583"/>
<dbReference type="CDD" id="cd03404">
    <property type="entry name" value="SPFH_HflK"/>
    <property type="match status" value="1"/>
</dbReference>
<dbReference type="Gene3D" id="3.30.479.30">
    <property type="entry name" value="Band 7 domain"/>
    <property type="match status" value="1"/>
</dbReference>
<evidence type="ECO:0000256" key="1">
    <source>
        <dbReference type="ARBA" id="ARBA00004167"/>
    </source>
</evidence>
<feature type="compositionally biased region" description="Gly residues" evidence="7">
    <location>
        <begin position="34"/>
        <end position="51"/>
    </location>
</feature>
<keyword evidence="3 6" id="KW-0812">Transmembrane</keyword>
<sequence length="398" mass="43088">MSQNDPQWGGGRKDGPPDLDEILRNIGNRVSRFFGGGNGNRPPASGGGGRMPGGSTGVLAIVGVVVVLWLASGFYVVDERENALILRFGRYVETVNKSGLKWHFPYPIESREIVNVTEIRSLEVGAGGDGSGDESIMLSGDQNIIQVQLEVQYTLKSAQDFSFDNRFTDRDGKDMVKQAAETAIREVIGRNKVDYVLNEGRGKIAEDTKELIQQLLDKYGAGISVSRVNIKDVQPPEQVQAAFADAVKARQDKARLINEGTAYANDVIPKASGTASRLLEEAQGYQQRVVAQAEGDASRFKQVEAEYSKAPQVTRDRMYLDTMQQLFANTTKVLVDQKASGNLLYLPLDKLIQSTNPGQSADVATTRAADSPATTDSAPVTPANPLAAPAERGSRDGR</sequence>
<comment type="caution">
    <text evidence="9">The sequence shown here is derived from an EMBL/GenBank/DDBJ whole genome shotgun (WGS) entry which is preliminary data.</text>
</comment>
<dbReference type="OrthoDB" id="9779595at2"/>
<dbReference type="InterPro" id="IPR050710">
    <property type="entry name" value="Band7/mec-2_domain"/>
</dbReference>
<protein>
    <recommendedName>
        <fullName evidence="6">Protein HflK</fullName>
    </recommendedName>
</protein>
<dbReference type="NCBIfam" id="TIGR01933">
    <property type="entry name" value="hflK"/>
    <property type="match status" value="1"/>
</dbReference>
<keyword evidence="9" id="KW-0378">Hydrolase</keyword>
<dbReference type="STRING" id="857265.WG78_12530"/>
<dbReference type="PANTHER" id="PTHR43327:SF2">
    <property type="entry name" value="MODULATOR OF FTSH PROTEASE HFLK"/>
    <property type="match status" value="1"/>
</dbReference>
<proteinExistence type="inferred from homology"/>
<dbReference type="GO" id="GO:0006508">
    <property type="term" value="P:proteolysis"/>
    <property type="evidence" value="ECO:0007669"/>
    <property type="project" value="UniProtKB-KW"/>
</dbReference>
<comment type="function">
    <text evidence="6">HflC and HflK could encode or regulate a protease.</text>
</comment>
<dbReference type="InterPro" id="IPR020980">
    <property type="entry name" value="Membrane_HflK_N"/>
</dbReference>
<accession>A0A0N0GND2</accession>
<dbReference type="Pfam" id="PF12221">
    <property type="entry name" value="HflK_N"/>
    <property type="match status" value="1"/>
</dbReference>
<dbReference type="RefSeq" id="WP_053938147.1">
    <property type="nucleotide sequence ID" value="NZ_LAQT01000009.1"/>
</dbReference>
<gene>
    <name evidence="9" type="primary">hflK_2</name>
    <name evidence="9" type="ORF">WG78_12530</name>
</gene>
<dbReference type="GO" id="GO:0016020">
    <property type="term" value="C:membrane"/>
    <property type="evidence" value="ECO:0007669"/>
    <property type="project" value="UniProtKB-SubCell"/>
</dbReference>
<feature type="region of interest" description="Disordered" evidence="7">
    <location>
        <begin position="355"/>
        <end position="398"/>
    </location>
</feature>
<comment type="subunit">
    <text evidence="6">HflC and HflK may interact to form a multimeric complex.</text>
</comment>
<dbReference type="Proteomes" id="UP000037939">
    <property type="component" value="Unassembled WGS sequence"/>
</dbReference>
<organism evidence="9 10">
    <name type="scientific">Amantichitinum ursilacus</name>
    <dbReference type="NCBI Taxonomy" id="857265"/>
    <lineage>
        <taxon>Bacteria</taxon>
        <taxon>Pseudomonadati</taxon>
        <taxon>Pseudomonadota</taxon>
        <taxon>Betaproteobacteria</taxon>
        <taxon>Neisseriales</taxon>
        <taxon>Chitinibacteraceae</taxon>
        <taxon>Amantichitinum</taxon>
    </lineage>
</organism>
<feature type="domain" description="Band 7" evidence="8">
    <location>
        <begin position="72"/>
        <end position="247"/>
    </location>
</feature>
<comment type="subcellular location">
    <subcellularLocation>
        <location evidence="1">Membrane</location>
        <topology evidence="1">Single-pass membrane protein</topology>
    </subcellularLocation>
</comment>
<reference evidence="9 10" key="1">
    <citation type="submission" date="2015-07" db="EMBL/GenBank/DDBJ databases">
        <title>Draft genome sequence of the Amantichitinum ursilacus IGB-41, a new chitin-degrading bacterium.</title>
        <authorList>
            <person name="Kirstahler P."/>
            <person name="Guenther M."/>
            <person name="Grumaz C."/>
            <person name="Rupp S."/>
            <person name="Zibek S."/>
            <person name="Sohn K."/>
        </authorList>
    </citation>
    <scope>NUCLEOTIDE SEQUENCE [LARGE SCALE GENOMIC DNA]</scope>
    <source>
        <strain evidence="9 10">IGB-41</strain>
    </source>
</reference>
<evidence type="ECO:0000313" key="10">
    <source>
        <dbReference type="Proteomes" id="UP000037939"/>
    </source>
</evidence>
<dbReference type="EMBL" id="LAQT01000009">
    <property type="protein sequence ID" value="KPC52672.1"/>
    <property type="molecule type" value="Genomic_DNA"/>
</dbReference>
<dbReference type="PANTHER" id="PTHR43327">
    <property type="entry name" value="STOMATIN-LIKE PROTEIN 2, MITOCHONDRIAL"/>
    <property type="match status" value="1"/>
</dbReference>